<keyword evidence="3" id="KW-1185">Reference proteome</keyword>
<evidence type="ECO:0000313" key="3">
    <source>
        <dbReference type="Proteomes" id="UP000030063"/>
    </source>
</evidence>
<dbReference type="Proteomes" id="UP000030063">
    <property type="component" value="Unassembled WGS sequence"/>
</dbReference>
<reference evidence="2 3" key="1">
    <citation type="journal article" date="2014" name="Genome Announc.">
        <title>Draft Genome Sequence of Petroleum Oil-Degrading Marine Bacterium Pseudomonas taeanensis Strain MS-3, Isolated from a Crude Oil-Contaminated Seashore.</title>
        <authorList>
            <person name="Lee S.Y."/>
            <person name="Kim S.H."/>
            <person name="Lee D.G."/>
            <person name="Shin S."/>
            <person name="Yun S.H."/>
            <person name="Choi C.W."/>
            <person name="Chung Y.H."/>
            <person name="Choi J.S."/>
            <person name="Kahng H.Y."/>
            <person name="Kim S.I."/>
        </authorList>
    </citation>
    <scope>NUCLEOTIDE SEQUENCE [LARGE SCALE GENOMIC DNA]</scope>
    <source>
        <strain evidence="2 3">MS-3</strain>
    </source>
</reference>
<feature type="region of interest" description="Disordered" evidence="1">
    <location>
        <begin position="72"/>
        <end position="112"/>
    </location>
</feature>
<comment type="caution">
    <text evidence="2">The sequence shown here is derived from an EMBL/GenBank/DDBJ whole genome shotgun (WGS) entry which is preliminary data.</text>
</comment>
<organism evidence="2 3">
    <name type="scientific">Pseudomonas taeanensis MS-3</name>
    <dbReference type="NCBI Taxonomy" id="1395571"/>
    <lineage>
        <taxon>Bacteria</taxon>
        <taxon>Pseudomonadati</taxon>
        <taxon>Pseudomonadota</taxon>
        <taxon>Gammaproteobacteria</taxon>
        <taxon>Pseudomonadales</taxon>
        <taxon>Pseudomonadaceae</taxon>
        <taxon>Pseudomonas</taxon>
    </lineage>
</organism>
<sequence>MLADGWSIATLNGRLLRAVQPPTQLRPHSRVGGQAQAIVQRATGRLTGPHLAALPRATAPGRADAVERQLEPDGLAGTAKAQTQRQLVGRTRLQTEQRLGSRRAGQQRGIEQ</sequence>
<name>A0A0A1YK06_9PSED</name>
<protein>
    <submittedName>
        <fullName evidence="2">Uncharacterized protein</fullName>
    </submittedName>
</protein>
<proteinExistence type="predicted"/>
<evidence type="ECO:0000313" key="2">
    <source>
        <dbReference type="EMBL" id="KFX69298.1"/>
    </source>
</evidence>
<gene>
    <name evidence="2" type="ORF">TMS3_0117725</name>
</gene>
<dbReference type="AlphaFoldDB" id="A0A0A1YK06"/>
<feature type="compositionally biased region" description="Polar residues" evidence="1">
    <location>
        <begin position="80"/>
        <end position="98"/>
    </location>
</feature>
<accession>A0A0A1YK06</accession>
<evidence type="ECO:0000256" key="1">
    <source>
        <dbReference type="SAM" id="MobiDB-lite"/>
    </source>
</evidence>
<dbReference type="EMBL" id="AWSQ01000004">
    <property type="protein sequence ID" value="KFX69298.1"/>
    <property type="molecule type" value="Genomic_DNA"/>
</dbReference>